<evidence type="ECO:0000313" key="4">
    <source>
        <dbReference type="Proteomes" id="UP000305674"/>
    </source>
</evidence>
<gene>
    <name evidence="3" type="ORF">FCL40_14250</name>
</gene>
<dbReference type="PANTHER" id="PTHR35813">
    <property type="entry name" value="INNER MEMBRANE PROTEIN YBAN"/>
    <property type="match status" value="1"/>
</dbReference>
<comment type="caution">
    <text evidence="3">The sequence shown here is derived from an EMBL/GenBank/DDBJ whole genome shotgun (WGS) entry which is preliminary data.</text>
</comment>
<evidence type="ECO:0000256" key="2">
    <source>
        <dbReference type="SAM" id="Phobius"/>
    </source>
</evidence>
<protein>
    <recommendedName>
        <fullName evidence="1">Inner membrane protein</fullName>
    </recommendedName>
</protein>
<name>A0A4U1BC95_9GAMM</name>
<sequence>MSRQPQAAPAKVKTYRRAAPIRYLLMGAGALCAGLGLLGLFLPLIPTVPFLLLAAACFSRSSARMQAWLFNHRLLGPVIRNYLERRGLTLRQLLGSLVSIWVGMAIAIYLAPVTAVQILLALIGIAVSIHLARLPRLTD</sequence>
<dbReference type="InterPro" id="IPR007401">
    <property type="entry name" value="DUF454"/>
</dbReference>
<dbReference type="RefSeq" id="WP_136853969.1">
    <property type="nucleotide sequence ID" value="NZ_SWCI01000010.1"/>
</dbReference>
<keyword evidence="2" id="KW-0812">Transmembrane</keyword>
<keyword evidence="2" id="KW-1133">Transmembrane helix</keyword>
<evidence type="ECO:0000256" key="1">
    <source>
        <dbReference type="PIRNR" id="PIRNR016789"/>
    </source>
</evidence>
<keyword evidence="1 2" id="KW-0472">Membrane</keyword>
<comment type="subcellular location">
    <subcellularLocation>
        <location evidence="1">Cell inner membrane</location>
        <topology evidence="1">Multi-pass membrane protein</topology>
    </subcellularLocation>
</comment>
<dbReference type="PIRSF" id="PIRSF016789">
    <property type="entry name" value="DUF454"/>
    <property type="match status" value="1"/>
</dbReference>
<dbReference type="PANTHER" id="PTHR35813:SF1">
    <property type="entry name" value="INNER MEMBRANE PROTEIN YBAN"/>
    <property type="match status" value="1"/>
</dbReference>
<keyword evidence="1" id="KW-0997">Cell inner membrane</keyword>
<dbReference type="Proteomes" id="UP000305674">
    <property type="component" value="Unassembled WGS sequence"/>
</dbReference>
<evidence type="ECO:0000313" key="3">
    <source>
        <dbReference type="EMBL" id="TKB48082.1"/>
    </source>
</evidence>
<feature type="transmembrane region" description="Helical" evidence="2">
    <location>
        <begin position="116"/>
        <end position="134"/>
    </location>
</feature>
<accession>A0A4U1BC95</accession>
<dbReference type="AlphaFoldDB" id="A0A4U1BC95"/>
<dbReference type="OrthoDB" id="9816293at2"/>
<feature type="transmembrane region" description="Helical" evidence="2">
    <location>
        <begin position="21"/>
        <end position="42"/>
    </location>
</feature>
<keyword evidence="4" id="KW-1185">Reference proteome</keyword>
<keyword evidence="1" id="KW-1003">Cell membrane</keyword>
<proteinExistence type="predicted"/>
<dbReference type="GO" id="GO:0005886">
    <property type="term" value="C:plasma membrane"/>
    <property type="evidence" value="ECO:0007669"/>
    <property type="project" value="UniProtKB-SubCell"/>
</dbReference>
<dbReference type="EMBL" id="SWCI01000010">
    <property type="protein sequence ID" value="TKB48082.1"/>
    <property type="molecule type" value="Genomic_DNA"/>
</dbReference>
<reference evidence="3 4" key="1">
    <citation type="submission" date="2019-04" db="EMBL/GenBank/DDBJ databases">
        <authorList>
            <person name="Hwang J.C."/>
        </authorList>
    </citation>
    <scope>NUCLEOTIDE SEQUENCE [LARGE SCALE GENOMIC DNA]</scope>
    <source>
        <strain evidence="3 4">IMCC35001</strain>
    </source>
</reference>
<dbReference type="Pfam" id="PF04304">
    <property type="entry name" value="DUF454"/>
    <property type="match status" value="1"/>
</dbReference>
<organism evidence="3 4">
    <name type="scientific">Ferrimonas sediminicola</name>
    <dbReference type="NCBI Taxonomy" id="2569538"/>
    <lineage>
        <taxon>Bacteria</taxon>
        <taxon>Pseudomonadati</taxon>
        <taxon>Pseudomonadota</taxon>
        <taxon>Gammaproteobacteria</taxon>
        <taxon>Alteromonadales</taxon>
        <taxon>Ferrimonadaceae</taxon>
        <taxon>Ferrimonas</taxon>
    </lineage>
</organism>